<accession>T0PH14</accession>
<dbReference type="eggNOG" id="ENOG502RCGB">
    <property type="taxonomic scope" value="Eukaryota"/>
</dbReference>
<keyword evidence="2" id="KW-1015">Disulfide bond</keyword>
<reference evidence="4 5" key="1">
    <citation type="submission" date="2012-04" db="EMBL/GenBank/DDBJ databases">
        <title>The Genome Sequence of Saprolegnia declina VS20.</title>
        <authorList>
            <consortium name="The Broad Institute Genome Sequencing Platform"/>
            <person name="Russ C."/>
            <person name="Nusbaum C."/>
            <person name="Tyler B."/>
            <person name="van West P."/>
            <person name="Dieguez-Uribeondo J."/>
            <person name="de Bruijn I."/>
            <person name="Tripathy S."/>
            <person name="Jiang R."/>
            <person name="Young S.K."/>
            <person name="Zeng Q."/>
            <person name="Gargeya S."/>
            <person name="Fitzgerald M."/>
            <person name="Haas B."/>
            <person name="Abouelleil A."/>
            <person name="Alvarado L."/>
            <person name="Arachchi H.M."/>
            <person name="Berlin A."/>
            <person name="Chapman S.B."/>
            <person name="Goldberg J."/>
            <person name="Griggs A."/>
            <person name="Gujja S."/>
            <person name="Hansen M."/>
            <person name="Howarth C."/>
            <person name="Imamovic A."/>
            <person name="Larimer J."/>
            <person name="McCowen C."/>
            <person name="Montmayeur A."/>
            <person name="Murphy C."/>
            <person name="Neiman D."/>
            <person name="Pearson M."/>
            <person name="Priest M."/>
            <person name="Roberts A."/>
            <person name="Saif S."/>
            <person name="Shea T."/>
            <person name="Sisk P."/>
            <person name="Sykes S."/>
            <person name="Wortman J."/>
            <person name="Nusbaum C."/>
            <person name="Birren B."/>
        </authorList>
    </citation>
    <scope>NUCLEOTIDE SEQUENCE [LARGE SCALE GENOMIC DNA]</scope>
    <source>
        <strain evidence="4 5">VS20</strain>
    </source>
</reference>
<dbReference type="RefSeq" id="XP_008621912.1">
    <property type="nucleotide sequence ID" value="XM_008623690.1"/>
</dbReference>
<dbReference type="GeneID" id="19958175"/>
<dbReference type="CDD" id="cd01100">
    <property type="entry name" value="APPLE_Factor_XI_like"/>
    <property type="match status" value="1"/>
</dbReference>
<evidence type="ECO:0000259" key="3">
    <source>
        <dbReference type="Pfam" id="PF14295"/>
    </source>
</evidence>
<dbReference type="GO" id="GO:0005576">
    <property type="term" value="C:extracellular region"/>
    <property type="evidence" value="ECO:0007669"/>
    <property type="project" value="InterPro"/>
</dbReference>
<dbReference type="InterPro" id="IPR003609">
    <property type="entry name" value="Pan_app"/>
</dbReference>
<protein>
    <recommendedName>
        <fullName evidence="3">Apple domain-containing protein</fullName>
    </recommendedName>
</protein>
<dbReference type="VEuPathDB" id="FungiDB:SDRG_17448"/>
<keyword evidence="1" id="KW-0677">Repeat</keyword>
<dbReference type="InterPro" id="IPR000177">
    <property type="entry name" value="Apple"/>
</dbReference>
<proteinExistence type="predicted"/>
<dbReference type="OrthoDB" id="156390at2759"/>
<dbReference type="InParanoid" id="T0PH14"/>
<evidence type="ECO:0000313" key="4">
    <source>
        <dbReference type="EMBL" id="EQC24659.1"/>
    </source>
</evidence>
<dbReference type="Proteomes" id="UP000030762">
    <property type="component" value="Unassembled WGS sequence"/>
</dbReference>
<dbReference type="STRING" id="1156394.T0PH14"/>
<dbReference type="EMBL" id="JH767521">
    <property type="protein sequence ID" value="EQC24659.1"/>
    <property type="molecule type" value="Genomic_DNA"/>
</dbReference>
<sequence length="262" mass="27463">MTWQNPDTGEGFIPSHTGPCEVWLDNKRVFQNDDCATNFGDKPAAHLPVDYSSCAGDGCMLRFYWIALHQPEWQVYKNCVPLQGNGQNPGPAPQPNSGGQCANAKSDLDYYGNDIKNLGVWGSAQDQLSQCCAACSSTNGCAGFSINSGVCWLKHTLGSPTPRAGVVSASAPGASAGSSSQCGSSVSTDVDYYGNDIRSFGVNGDTAAQVAQCCNGCSTTTGCVGFSINANTCWLKSSVANPSPANGVVSVRMAQHRLRRAL</sequence>
<evidence type="ECO:0000256" key="1">
    <source>
        <dbReference type="ARBA" id="ARBA00022737"/>
    </source>
</evidence>
<dbReference type="Pfam" id="PF14295">
    <property type="entry name" value="PAN_4"/>
    <property type="match status" value="2"/>
</dbReference>
<organism evidence="4 5">
    <name type="scientific">Saprolegnia diclina (strain VS20)</name>
    <dbReference type="NCBI Taxonomy" id="1156394"/>
    <lineage>
        <taxon>Eukaryota</taxon>
        <taxon>Sar</taxon>
        <taxon>Stramenopiles</taxon>
        <taxon>Oomycota</taxon>
        <taxon>Saprolegniomycetes</taxon>
        <taxon>Saprolegniales</taxon>
        <taxon>Saprolegniaceae</taxon>
        <taxon>Saprolegnia</taxon>
    </lineage>
</organism>
<feature type="domain" description="Apple" evidence="3">
    <location>
        <begin position="190"/>
        <end position="236"/>
    </location>
</feature>
<gene>
    <name evidence="4" type="ORF">SDRG_17448</name>
</gene>
<evidence type="ECO:0000313" key="5">
    <source>
        <dbReference type="Proteomes" id="UP000030762"/>
    </source>
</evidence>
<keyword evidence="5" id="KW-1185">Reference proteome</keyword>
<feature type="domain" description="Apple" evidence="3">
    <location>
        <begin position="109"/>
        <end position="154"/>
    </location>
</feature>
<dbReference type="AlphaFoldDB" id="T0PH14"/>
<dbReference type="GO" id="GO:0006508">
    <property type="term" value="P:proteolysis"/>
    <property type="evidence" value="ECO:0007669"/>
    <property type="project" value="InterPro"/>
</dbReference>
<evidence type="ECO:0000256" key="2">
    <source>
        <dbReference type="ARBA" id="ARBA00023157"/>
    </source>
</evidence>
<name>T0PH14_SAPDV</name>
<dbReference type="Gene3D" id="3.50.4.10">
    <property type="entry name" value="Hepatocyte Growth Factor"/>
    <property type="match status" value="2"/>
</dbReference>